<evidence type="ECO:0000259" key="5">
    <source>
        <dbReference type="PROSITE" id="PS50110"/>
    </source>
</evidence>
<evidence type="ECO:0000256" key="1">
    <source>
        <dbReference type="ARBA" id="ARBA00022553"/>
    </source>
</evidence>
<comment type="caution">
    <text evidence="6">The sequence shown here is derived from an EMBL/GenBank/DDBJ whole genome shotgun (WGS) entry which is preliminary data.</text>
</comment>
<reference evidence="6 7" key="1">
    <citation type="journal article" date="2014" name="Int. J. Syst. Evol. Microbiol.">
        <title>Complete genome sequence of Corynebacterium casei LMG S-19264T (=DSM 44701T), isolated from a smear-ripened cheese.</title>
        <authorList>
            <consortium name="US DOE Joint Genome Institute (JGI-PGF)"/>
            <person name="Walter F."/>
            <person name="Albersmeier A."/>
            <person name="Kalinowski J."/>
            <person name="Ruckert C."/>
        </authorList>
    </citation>
    <scope>NUCLEOTIDE SEQUENCE [LARGE SCALE GENOMIC DNA]</scope>
    <source>
        <strain evidence="6 7">KCTC 12866</strain>
    </source>
</reference>
<feature type="domain" description="Response regulatory" evidence="5">
    <location>
        <begin position="7"/>
        <end position="131"/>
    </location>
</feature>
<keyword evidence="1 3" id="KW-0597">Phosphoprotein</keyword>
<dbReference type="AlphaFoldDB" id="A0A8J3DEE9"/>
<sequence>MTASIIRLIIIEDHTLLLQGYQNMLADVEDIRIVATAANYYDAISTLRTNPCDVLLLDLSMPLRFKNGESRLSGLDLLEHVRKENLTLDSLVISTHRDYEIIKNTMTLGAKGYVFKNIDYPELLEAIRCVATHKKYLQKEVESIIESKMQDESRFIEEGIRLTPREKEILKLLGDGMSAEKIAEHLGLVRYTIEEYRKKLIKKFRAKNTTNLIKKACDYKYI</sequence>
<dbReference type="CDD" id="cd06170">
    <property type="entry name" value="LuxR_C_like"/>
    <property type="match status" value="1"/>
</dbReference>
<dbReference type="InterPro" id="IPR039420">
    <property type="entry name" value="WalR-like"/>
</dbReference>
<organism evidence="6 7">
    <name type="scientific">Persicitalea jodogahamensis</name>
    <dbReference type="NCBI Taxonomy" id="402147"/>
    <lineage>
        <taxon>Bacteria</taxon>
        <taxon>Pseudomonadati</taxon>
        <taxon>Bacteroidota</taxon>
        <taxon>Cytophagia</taxon>
        <taxon>Cytophagales</taxon>
        <taxon>Spirosomataceae</taxon>
        <taxon>Persicitalea</taxon>
    </lineage>
</organism>
<dbReference type="GO" id="GO:0006355">
    <property type="term" value="P:regulation of DNA-templated transcription"/>
    <property type="evidence" value="ECO:0007669"/>
    <property type="project" value="InterPro"/>
</dbReference>
<dbReference type="InterPro" id="IPR011006">
    <property type="entry name" value="CheY-like_superfamily"/>
</dbReference>
<evidence type="ECO:0000313" key="6">
    <source>
        <dbReference type="EMBL" id="GHB88878.1"/>
    </source>
</evidence>
<dbReference type="InterPro" id="IPR036388">
    <property type="entry name" value="WH-like_DNA-bd_sf"/>
</dbReference>
<dbReference type="GO" id="GO:0003677">
    <property type="term" value="F:DNA binding"/>
    <property type="evidence" value="ECO:0007669"/>
    <property type="project" value="UniProtKB-KW"/>
</dbReference>
<dbReference type="PROSITE" id="PS50110">
    <property type="entry name" value="RESPONSE_REGULATORY"/>
    <property type="match status" value="1"/>
</dbReference>
<dbReference type="PRINTS" id="PR00038">
    <property type="entry name" value="HTHLUXR"/>
</dbReference>
<dbReference type="CDD" id="cd17535">
    <property type="entry name" value="REC_NarL-like"/>
    <property type="match status" value="1"/>
</dbReference>
<keyword evidence="2 6" id="KW-0238">DNA-binding</keyword>
<dbReference type="RefSeq" id="WP_189569237.1">
    <property type="nucleotide sequence ID" value="NZ_BMXF01000010.1"/>
</dbReference>
<dbReference type="InterPro" id="IPR001789">
    <property type="entry name" value="Sig_transdc_resp-reg_receiver"/>
</dbReference>
<dbReference type="Gene3D" id="3.40.50.2300">
    <property type="match status" value="1"/>
</dbReference>
<name>A0A8J3DEE9_9BACT</name>
<gene>
    <name evidence="6" type="ORF">GCM10007390_51230</name>
</gene>
<dbReference type="GO" id="GO:0000160">
    <property type="term" value="P:phosphorelay signal transduction system"/>
    <property type="evidence" value="ECO:0007669"/>
    <property type="project" value="InterPro"/>
</dbReference>
<dbReference type="SUPFAM" id="SSF46894">
    <property type="entry name" value="C-terminal effector domain of the bipartite response regulators"/>
    <property type="match status" value="1"/>
</dbReference>
<dbReference type="PROSITE" id="PS50043">
    <property type="entry name" value="HTH_LUXR_2"/>
    <property type="match status" value="1"/>
</dbReference>
<dbReference type="PANTHER" id="PTHR43214:SF17">
    <property type="entry name" value="TRANSCRIPTIONAL REGULATORY PROTEIN RCSB"/>
    <property type="match status" value="1"/>
</dbReference>
<dbReference type="EMBL" id="BMXF01000010">
    <property type="protein sequence ID" value="GHB88878.1"/>
    <property type="molecule type" value="Genomic_DNA"/>
</dbReference>
<proteinExistence type="predicted"/>
<evidence type="ECO:0000259" key="4">
    <source>
        <dbReference type="PROSITE" id="PS50043"/>
    </source>
</evidence>
<dbReference type="SMART" id="SM00421">
    <property type="entry name" value="HTH_LUXR"/>
    <property type="match status" value="1"/>
</dbReference>
<dbReference type="Pfam" id="PF00072">
    <property type="entry name" value="Response_reg"/>
    <property type="match status" value="1"/>
</dbReference>
<dbReference type="Pfam" id="PF00196">
    <property type="entry name" value="GerE"/>
    <property type="match status" value="1"/>
</dbReference>
<evidence type="ECO:0000313" key="7">
    <source>
        <dbReference type="Proteomes" id="UP000598271"/>
    </source>
</evidence>
<accession>A0A8J3DEE9</accession>
<dbReference type="InterPro" id="IPR016032">
    <property type="entry name" value="Sig_transdc_resp-reg_C-effctor"/>
</dbReference>
<protein>
    <submittedName>
        <fullName evidence="6">DNA-binding response regulator</fullName>
    </submittedName>
</protein>
<dbReference type="SMART" id="SM00448">
    <property type="entry name" value="REC"/>
    <property type="match status" value="1"/>
</dbReference>
<feature type="domain" description="HTH luxR-type" evidence="4">
    <location>
        <begin position="155"/>
        <end position="220"/>
    </location>
</feature>
<evidence type="ECO:0000256" key="3">
    <source>
        <dbReference type="PROSITE-ProRule" id="PRU00169"/>
    </source>
</evidence>
<dbReference type="Proteomes" id="UP000598271">
    <property type="component" value="Unassembled WGS sequence"/>
</dbReference>
<dbReference type="PANTHER" id="PTHR43214">
    <property type="entry name" value="TWO-COMPONENT RESPONSE REGULATOR"/>
    <property type="match status" value="1"/>
</dbReference>
<keyword evidence="7" id="KW-1185">Reference proteome</keyword>
<dbReference type="InterPro" id="IPR000792">
    <property type="entry name" value="Tscrpt_reg_LuxR_C"/>
</dbReference>
<dbReference type="SUPFAM" id="SSF52172">
    <property type="entry name" value="CheY-like"/>
    <property type="match status" value="1"/>
</dbReference>
<dbReference type="Gene3D" id="1.10.10.10">
    <property type="entry name" value="Winged helix-like DNA-binding domain superfamily/Winged helix DNA-binding domain"/>
    <property type="match status" value="1"/>
</dbReference>
<dbReference type="InterPro" id="IPR058245">
    <property type="entry name" value="NreC/VraR/RcsB-like_REC"/>
</dbReference>
<evidence type="ECO:0000256" key="2">
    <source>
        <dbReference type="ARBA" id="ARBA00023125"/>
    </source>
</evidence>
<feature type="modified residue" description="4-aspartylphosphate" evidence="3">
    <location>
        <position position="58"/>
    </location>
</feature>